<proteinExistence type="predicted"/>
<dbReference type="OrthoDB" id="194359at2"/>
<evidence type="ECO:0000313" key="3">
    <source>
        <dbReference type="Proteomes" id="UP000255169"/>
    </source>
</evidence>
<dbReference type="EMBL" id="LN681231">
    <property type="protein sequence ID" value="CEK28336.1"/>
    <property type="molecule type" value="Genomic_DNA"/>
</dbReference>
<keyword evidence="3" id="KW-1185">Reference proteome</keyword>
<dbReference type="AlphaFoldDB" id="A0A085U2J1"/>
<accession>A0A085U2J1</accession>
<reference evidence="2 3" key="2">
    <citation type="submission" date="2018-06" db="EMBL/GenBank/DDBJ databases">
        <authorList>
            <consortium name="Pathogen Informatics"/>
            <person name="Doyle S."/>
        </authorList>
    </citation>
    <scope>NUCLEOTIDE SEQUENCE [LARGE SCALE GENOMIC DNA]</scope>
    <source>
        <strain evidence="2 3">NCTC10476</strain>
    </source>
</reference>
<dbReference type="GeneID" id="66880232"/>
<organism evidence="1">
    <name type="scientific">Yersinia ruckeri</name>
    <dbReference type="NCBI Taxonomy" id="29486"/>
    <lineage>
        <taxon>Bacteria</taxon>
        <taxon>Pseudomonadati</taxon>
        <taxon>Pseudomonadota</taxon>
        <taxon>Gammaproteobacteria</taxon>
        <taxon>Enterobacterales</taxon>
        <taxon>Yersiniaceae</taxon>
        <taxon>Yersinia</taxon>
    </lineage>
</organism>
<dbReference type="Proteomes" id="UP000255169">
    <property type="component" value="Unassembled WGS sequence"/>
</dbReference>
<evidence type="ECO:0000313" key="2">
    <source>
        <dbReference type="EMBL" id="SUQ01742.1"/>
    </source>
</evidence>
<dbReference type="EMBL" id="UHJG01000001">
    <property type="protein sequence ID" value="SUQ01742.1"/>
    <property type="molecule type" value="Genomic_DNA"/>
</dbReference>
<dbReference type="InterPro" id="IPR036390">
    <property type="entry name" value="WH_DNA-bd_sf"/>
</dbReference>
<reference evidence="1" key="1">
    <citation type="journal article" date="2015" name="Genome Announc.">
        <title>Complete Genome Sequence of Yersinia ruckeri Strain CSF007-82, Etiologic Agent of Red Mouth Disease in Salmonid Fish.</title>
        <authorList>
            <person name="Nelson M.C."/>
            <person name="LaPatra S.E."/>
            <person name="Welch T.J."/>
            <person name="Graf J."/>
        </authorList>
    </citation>
    <scope>NUCLEOTIDE SEQUENCE</scope>
    <source>
        <strain evidence="1">CSF007-82</strain>
    </source>
</reference>
<dbReference type="eggNOG" id="ENOG502ZI89">
    <property type="taxonomic scope" value="Bacteria"/>
</dbReference>
<dbReference type="SUPFAM" id="SSF46785">
    <property type="entry name" value="Winged helix' DNA-binding domain"/>
    <property type="match status" value="1"/>
</dbReference>
<dbReference type="RefSeq" id="WP_038245397.1">
    <property type="nucleotide sequence ID" value="NZ_CABIHT010000010.1"/>
</dbReference>
<name>A0A085U2J1_YERRU</name>
<gene>
    <name evidence="1" type="ORF">CSF007_13020</name>
    <name evidence="2" type="ORF">NCTC10476_03117</name>
</gene>
<evidence type="ECO:0000313" key="1">
    <source>
        <dbReference type="EMBL" id="CEK28336.1"/>
    </source>
</evidence>
<dbReference type="PATRIC" id="fig|29486.44.peg.3453"/>
<protein>
    <submittedName>
        <fullName evidence="1">Uncharacterized protein</fullName>
    </submittedName>
</protein>
<sequence>MKSQDVGLMLKLICLQKQESRLKNQRNSFALASNIWWDWEAAEDLYTPTTNLLTPDTSVDDWLVERYSVRALAAETGISKSQVSLSLQDMISVGLVKRDRKLGVPRTNVKALFELIIYGLRYIFPTRSGELTRGIATSIGAPVLQGKLMGAGDVIPVWPDAKGNTKGQSVEPLFKTATYAVRRDPEMYALLALIDAVRIGQPRERNLASGMLMKQMEVTQ</sequence>